<dbReference type="InterPro" id="IPR011006">
    <property type="entry name" value="CheY-like_superfamily"/>
</dbReference>
<keyword evidence="8 12" id="KW-0805">Transcription regulation</keyword>
<keyword evidence="6 12" id="KW-0749">Sporulation</keyword>
<keyword evidence="12" id="KW-0479">Metal-binding</keyword>
<dbReference type="PANTHER" id="PTHR44591:SF3">
    <property type="entry name" value="RESPONSE REGULATORY DOMAIN-CONTAINING PROTEIN"/>
    <property type="match status" value="1"/>
</dbReference>
<dbReference type="NCBIfam" id="TIGR02875">
    <property type="entry name" value="spore_0_A"/>
    <property type="match status" value="1"/>
</dbReference>
<name>A0ABN6ZAB9_9FIRM</name>
<keyword evidence="2 12" id="KW-0963">Cytoplasm</keyword>
<protein>
    <recommendedName>
        <fullName evidence="12">Stage 0 sporulation protein A homolog</fullName>
    </recommendedName>
</protein>
<dbReference type="InterPro" id="IPR016032">
    <property type="entry name" value="Sig_transdc_resp-reg_C-effctor"/>
</dbReference>
<organism evidence="15 16">
    <name type="scientific">Turicibacter faecis</name>
    <dbReference type="NCBI Taxonomy" id="2963365"/>
    <lineage>
        <taxon>Bacteria</taxon>
        <taxon>Bacillati</taxon>
        <taxon>Bacillota</taxon>
        <taxon>Erysipelotrichia</taxon>
        <taxon>Erysipelotrichales</taxon>
        <taxon>Turicibacteraceae</taxon>
        <taxon>Turicibacter</taxon>
    </lineage>
</organism>
<accession>A0ABN6ZAB9</accession>
<keyword evidence="11 12" id="KW-0804">Transcription</keyword>
<feature type="modified residue" description="4-aspartylphosphate" evidence="13">
    <location>
        <position position="56"/>
    </location>
</feature>
<feature type="domain" description="Response regulatory" evidence="14">
    <location>
        <begin position="5"/>
        <end position="125"/>
    </location>
</feature>
<dbReference type="InterPro" id="IPR050595">
    <property type="entry name" value="Bact_response_regulator"/>
</dbReference>
<reference evidence="15" key="1">
    <citation type="journal article" date="2024" name="Int. J. Syst. Evol. Microbiol.">
        <title>Turicibacter faecis sp. nov., isolated from faeces of heart failure mouse model.</title>
        <authorList>
            <person name="Imamura Y."/>
            <person name="Motooka D."/>
            <person name="Nakajima Y."/>
            <person name="Ito S."/>
            <person name="Kitakaze M."/>
            <person name="Iida T."/>
            <person name="Nakamura S."/>
        </authorList>
    </citation>
    <scope>NUCLEOTIDE SEQUENCE</scope>
    <source>
        <strain evidence="15">TC023</strain>
    </source>
</reference>
<evidence type="ECO:0000256" key="8">
    <source>
        <dbReference type="ARBA" id="ARBA00023015"/>
    </source>
</evidence>
<keyword evidence="5 12" id="KW-0106">Calcium</keyword>
<comment type="subcellular location">
    <subcellularLocation>
        <location evidence="1 12">Cytoplasm</location>
    </subcellularLocation>
</comment>
<dbReference type="Gene3D" id="3.40.50.2300">
    <property type="match status" value="1"/>
</dbReference>
<keyword evidence="3 12" id="KW-0678">Repressor</keyword>
<evidence type="ECO:0000256" key="11">
    <source>
        <dbReference type="ARBA" id="ARBA00023163"/>
    </source>
</evidence>
<dbReference type="PROSITE" id="PS50110">
    <property type="entry name" value="RESPONSE_REGULATORY"/>
    <property type="match status" value="1"/>
</dbReference>
<gene>
    <name evidence="15" type="primary">spo0A</name>
    <name evidence="15" type="ORF">T23_09060</name>
</gene>
<dbReference type="InterPro" id="IPR036388">
    <property type="entry name" value="WH-like_DNA-bd_sf"/>
</dbReference>
<dbReference type="SMART" id="SM00448">
    <property type="entry name" value="REC"/>
    <property type="match status" value="1"/>
</dbReference>
<evidence type="ECO:0000256" key="10">
    <source>
        <dbReference type="ARBA" id="ARBA00023159"/>
    </source>
</evidence>
<keyword evidence="10 12" id="KW-0010">Activator</keyword>
<evidence type="ECO:0000256" key="7">
    <source>
        <dbReference type="ARBA" id="ARBA00023012"/>
    </source>
</evidence>
<dbReference type="EMBL" id="AP028127">
    <property type="protein sequence ID" value="BEH90804.1"/>
    <property type="molecule type" value="Genomic_DNA"/>
</dbReference>
<dbReference type="InterPro" id="IPR014879">
    <property type="entry name" value="Spo0A_C"/>
</dbReference>
<dbReference type="PIRSF" id="PIRSF002937">
    <property type="entry name" value="Res_reg_Spo0A"/>
    <property type="match status" value="1"/>
</dbReference>
<dbReference type="InterPro" id="IPR001789">
    <property type="entry name" value="Sig_transdc_resp-reg_receiver"/>
</dbReference>
<dbReference type="Proteomes" id="UP001432099">
    <property type="component" value="Chromosome"/>
</dbReference>
<dbReference type="Pfam" id="PF00072">
    <property type="entry name" value="Response_reg"/>
    <property type="match status" value="1"/>
</dbReference>
<keyword evidence="4 13" id="KW-0597">Phosphoprotein</keyword>
<dbReference type="InterPro" id="IPR012052">
    <property type="entry name" value="Spore_0_A"/>
</dbReference>
<keyword evidence="7 12" id="KW-0902">Two-component regulatory system</keyword>
<dbReference type="Pfam" id="PF08769">
    <property type="entry name" value="Spo0A_C"/>
    <property type="match status" value="1"/>
</dbReference>
<evidence type="ECO:0000256" key="1">
    <source>
        <dbReference type="ARBA" id="ARBA00004496"/>
    </source>
</evidence>
<evidence type="ECO:0000256" key="13">
    <source>
        <dbReference type="PROSITE-ProRule" id="PRU00169"/>
    </source>
</evidence>
<keyword evidence="9 12" id="KW-0238">DNA-binding</keyword>
<dbReference type="Gene3D" id="1.10.10.10">
    <property type="entry name" value="Winged helix-like DNA-binding domain superfamily/Winged helix DNA-binding domain"/>
    <property type="match status" value="1"/>
</dbReference>
<evidence type="ECO:0000256" key="6">
    <source>
        <dbReference type="ARBA" id="ARBA00022969"/>
    </source>
</evidence>
<evidence type="ECO:0000259" key="14">
    <source>
        <dbReference type="PROSITE" id="PS50110"/>
    </source>
</evidence>
<evidence type="ECO:0000256" key="4">
    <source>
        <dbReference type="ARBA" id="ARBA00022553"/>
    </source>
</evidence>
<dbReference type="PANTHER" id="PTHR44591">
    <property type="entry name" value="STRESS RESPONSE REGULATOR PROTEIN 1"/>
    <property type="match status" value="1"/>
</dbReference>
<evidence type="ECO:0000256" key="9">
    <source>
        <dbReference type="ARBA" id="ARBA00023125"/>
    </source>
</evidence>
<dbReference type="SUPFAM" id="SSF46894">
    <property type="entry name" value="C-terminal effector domain of the bipartite response regulators"/>
    <property type="match status" value="1"/>
</dbReference>
<sequence>MSKLKVLLADDNKELITVLSEYISLQEDMEVVEVAGNGNEVLSVLRQRDIDILLLDVVMPDLDGVSVLEELKDNPTLYKRPRHIIMFTAFNQEKIMMRAAELGASYFIMKPFEINKIVKIIRDINVRFDTTEVSKPINNLYTNQRPVVKEFDLESEITNILHEMGVPAHIKGYLYLRESINMVYNDIELLGSITKVLYPDVAKKYKTTASRVERAIRHAIEVAWNRGNIEAISNIFGYTVSVSKSKPTNSEFIAMIADKLRLEHKNKAAS</sequence>
<evidence type="ECO:0000256" key="12">
    <source>
        <dbReference type="PIRNR" id="PIRNR002937"/>
    </source>
</evidence>
<evidence type="ECO:0000256" key="2">
    <source>
        <dbReference type="ARBA" id="ARBA00022490"/>
    </source>
</evidence>
<dbReference type="RefSeq" id="WP_161831623.1">
    <property type="nucleotide sequence ID" value="NZ_AP028127.1"/>
</dbReference>
<evidence type="ECO:0000256" key="3">
    <source>
        <dbReference type="ARBA" id="ARBA00022491"/>
    </source>
</evidence>
<evidence type="ECO:0000313" key="15">
    <source>
        <dbReference type="EMBL" id="BEH90804.1"/>
    </source>
</evidence>
<proteinExistence type="predicted"/>
<keyword evidence="16" id="KW-1185">Reference proteome</keyword>
<evidence type="ECO:0000256" key="5">
    <source>
        <dbReference type="ARBA" id="ARBA00022837"/>
    </source>
</evidence>
<comment type="function">
    <text evidence="12">May play the central regulatory role in sporulation. It may be an element of the effector pathway responsible for the activation of sporulation genes in response to nutritional stress. Spo0A may act in concert with spo0H (a sigma factor) to control the expression of some genes that are critical to the sporulation process.</text>
</comment>
<evidence type="ECO:0000313" key="16">
    <source>
        <dbReference type="Proteomes" id="UP001432099"/>
    </source>
</evidence>
<dbReference type="SUPFAM" id="SSF52172">
    <property type="entry name" value="CheY-like"/>
    <property type="match status" value="1"/>
</dbReference>
<comment type="cofactor">
    <cofactor evidence="12">
        <name>Ca(2+)</name>
        <dbReference type="ChEBI" id="CHEBI:29108"/>
    </cofactor>
    <text evidence="12">Binds 1 Ca(2+) ion per subunit.</text>
</comment>